<dbReference type="PANTHER" id="PTHR33204">
    <property type="entry name" value="TRANSCRIPTIONAL REGULATOR, MARR FAMILY"/>
    <property type="match status" value="1"/>
</dbReference>
<name>A0ABS9TQQ3_9PSEU</name>
<organism evidence="5 6">
    <name type="scientific">Pseudonocardia alaniniphila</name>
    <dbReference type="NCBI Taxonomy" id="75291"/>
    <lineage>
        <taxon>Bacteria</taxon>
        <taxon>Bacillati</taxon>
        <taxon>Actinomycetota</taxon>
        <taxon>Actinomycetes</taxon>
        <taxon>Pseudonocardiales</taxon>
        <taxon>Pseudonocardiaceae</taxon>
        <taxon>Pseudonocardia</taxon>
    </lineage>
</organism>
<dbReference type="InterPro" id="IPR036388">
    <property type="entry name" value="WH-like_DNA-bd_sf"/>
</dbReference>
<keyword evidence="6" id="KW-1185">Reference proteome</keyword>
<evidence type="ECO:0000259" key="4">
    <source>
        <dbReference type="PROSITE" id="PS51118"/>
    </source>
</evidence>
<accession>A0ABS9TQQ3</accession>
<evidence type="ECO:0000256" key="2">
    <source>
        <dbReference type="ARBA" id="ARBA00023125"/>
    </source>
</evidence>
<evidence type="ECO:0000313" key="6">
    <source>
        <dbReference type="Proteomes" id="UP001299970"/>
    </source>
</evidence>
<keyword evidence="3" id="KW-0804">Transcription</keyword>
<protein>
    <submittedName>
        <fullName evidence="5">Helix-turn-helix transcriptional regulator</fullName>
    </submittedName>
</protein>
<comment type="caution">
    <text evidence="5">The sequence shown here is derived from an EMBL/GenBank/DDBJ whole genome shotgun (WGS) entry which is preliminary data.</text>
</comment>
<dbReference type="Pfam" id="PF01638">
    <property type="entry name" value="HxlR"/>
    <property type="match status" value="1"/>
</dbReference>
<sequence>MEGGKQIADWSAYALSDVFHSDCPARTVLDHVTSRWGVWVLMALREKDLRFYELRERIEGVSEKMLSQTLRTLVRDGLLWRAVEPSTPPRVTYGLTPLGRGTSEPLASMFGWIQEHAVEILSTQDEFDRNSRA</sequence>
<feature type="domain" description="HTH hxlR-type" evidence="4">
    <location>
        <begin position="23"/>
        <end position="121"/>
    </location>
</feature>
<evidence type="ECO:0000313" key="5">
    <source>
        <dbReference type="EMBL" id="MCH6170743.1"/>
    </source>
</evidence>
<dbReference type="PANTHER" id="PTHR33204:SF37">
    <property type="entry name" value="HTH-TYPE TRANSCRIPTIONAL REGULATOR YODB"/>
    <property type="match status" value="1"/>
</dbReference>
<evidence type="ECO:0000256" key="1">
    <source>
        <dbReference type="ARBA" id="ARBA00023015"/>
    </source>
</evidence>
<dbReference type="RefSeq" id="WP_241041550.1">
    <property type="nucleotide sequence ID" value="NZ_BAAAJF010000016.1"/>
</dbReference>
<dbReference type="Gene3D" id="1.10.10.10">
    <property type="entry name" value="Winged helix-like DNA-binding domain superfamily/Winged helix DNA-binding domain"/>
    <property type="match status" value="1"/>
</dbReference>
<keyword evidence="1" id="KW-0805">Transcription regulation</keyword>
<dbReference type="InterPro" id="IPR036390">
    <property type="entry name" value="WH_DNA-bd_sf"/>
</dbReference>
<dbReference type="SUPFAM" id="SSF46785">
    <property type="entry name" value="Winged helix' DNA-binding domain"/>
    <property type="match status" value="1"/>
</dbReference>
<evidence type="ECO:0000256" key="3">
    <source>
        <dbReference type="ARBA" id="ARBA00023163"/>
    </source>
</evidence>
<keyword evidence="2" id="KW-0238">DNA-binding</keyword>
<dbReference type="InterPro" id="IPR002577">
    <property type="entry name" value="HTH_HxlR"/>
</dbReference>
<dbReference type="PROSITE" id="PS51118">
    <property type="entry name" value="HTH_HXLR"/>
    <property type="match status" value="1"/>
</dbReference>
<reference evidence="5 6" key="1">
    <citation type="submission" date="2022-03" db="EMBL/GenBank/DDBJ databases">
        <title>Pseudonocardia alaer sp. nov., a novel actinomycete isolated from reed forest soil.</title>
        <authorList>
            <person name="Wang L."/>
        </authorList>
    </citation>
    <scope>NUCLEOTIDE SEQUENCE [LARGE SCALE GENOMIC DNA]</scope>
    <source>
        <strain evidence="5 6">Y-16303</strain>
    </source>
</reference>
<dbReference type="EMBL" id="JAKXMK010000036">
    <property type="protein sequence ID" value="MCH6170743.1"/>
    <property type="molecule type" value="Genomic_DNA"/>
</dbReference>
<gene>
    <name evidence="5" type="ORF">MMF94_33990</name>
</gene>
<proteinExistence type="predicted"/>
<dbReference type="Proteomes" id="UP001299970">
    <property type="component" value="Unassembled WGS sequence"/>
</dbReference>